<dbReference type="Proteomes" id="UP000249340">
    <property type="component" value="Chromosome"/>
</dbReference>
<dbReference type="EMBL" id="CP031264">
    <property type="protein sequence ID" value="AXI77181.1"/>
    <property type="molecule type" value="Genomic_DNA"/>
</dbReference>
<protein>
    <submittedName>
        <fullName evidence="1">Uncharacterized protein</fullName>
    </submittedName>
</protein>
<dbReference type="OrthoDB" id="3215106at2"/>
<dbReference type="KEGG" id="stri:C7M71_006750"/>
<evidence type="ECO:0000313" key="2">
    <source>
        <dbReference type="Proteomes" id="UP000249340"/>
    </source>
</evidence>
<dbReference type="AlphaFoldDB" id="A0A345STX6"/>
<reference evidence="2" key="1">
    <citation type="submission" date="2018-07" db="EMBL/GenBank/DDBJ databases">
        <title>Streptacidiphilus bronchialis DSM 106435 chromosome.</title>
        <authorList>
            <person name="Batra D."/>
            <person name="Gulvik C.A."/>
        </authorList>
    </citation>
    <scope>NUCLEOTIDE SEQUENCE [LARGE SCALE GENOMIC DNA]</scope>
    <source>
        <strain evidence="2">DSM 106435</strain>
    </source>
</reference>
<proteinExistence type="predicted"/>
<gene>
    <name evidence="1" type="ORF">C7M71_006750</name>
</gene>
<keyword evidence="2" id="KW-1185">Reference proteome</keyword>
<name>A0A345STX6_9ACTN</name>
<sequence length="74" mass="8179">MSPVSLEYVSKPVPELIHEIGTLRRGVFDLLQGRQHPQQTIQLYLAASRLSGLVTRIAPVLPTLRRLAGVPEPP</sequence>
<accession>A0A345STX6</accession>
<evidence type="ECO:0000313" key="1">
    <source>
        <dbReference type="EMBL" id="AXI77181.1"/>
    </source>
</evidence>
<organism evidence="1 2">
    <name type="scientific">Peterkaempfera bronchialis</name>
    <dbReference type="NCBI Taxonomy" id="2126346"/>
    <lineage>
        <taxon>Bacteria</taxon>
        <taxon>Bacillati</taxon>
        <taxon>Actinomycetota</taxon>
        <taxon>Actinomycetes</taxon>
        <taxon>Kitasatosporales</taxon>
        <taxon>Streptomycetaceae</taxon>
        <taxon>Peterkaempfera</taxon>
    </lineage>
</organism>
<dbReference type="RefSeq" id="WP_111489193.1">
    <property type="nucleotide sequence ID" value="NZ_CP031264.1"/>
</dbReference>